<sequence length="44" mass="4851">TRVRLFVGVMIVGRGRDRIVGKSGRKRGEEVLQGLAGKWVGVEQ</sequence>
<gene>
    <name evidence="1" type="ORF">Tci_590832</name>
</gene>
<dbReference type="EMBL" id="BKCJ010382712">
    <property type="protein sequence ID" value="GFA18860.1"/>
    <property type="molecule type" value="Genomic_DNA"/>
</dbReference>
<feature type="non-terminal residue" evidence="1">
    <location>
        <position position="1"/>
    </location>
</feature>
<accession>A0A699J863</accession>
<reference evidence="1" key="1">
    <citation type="journal article" date="2019" name="Sci. Rep.">
        <title>Draft genome of Tanacetum cinerariifolium, the natural source of mosquito coil.</title>
        <authorList>
            <person name="Yamashiro T."/>
            <person name="Shiraishi A."/>
            <person name="Satake H."/>
            <person name="Nakayama K."/>
        </authorList>
    </citation>
    <scope>NUCLEOTIDE SEQUENCE</scope>
</reference>
<evidence type="ECO:0000313" key="1">
    <source>
        <dbReference type="EMBL" id="GFA18860.1"/>
    </source>
</evidence>
<protein>
    <submittedName>
        <fullName evidence="1">Uncharacterized protein</fullName>
    </submittedName>
</protein>
<comment type="caution">
    <text evidence="1">The sequence shown here is derived from an EMBL/GenBank/DDBJ whole genome shotgun (WGS) entry which is preliminary data.</text>
</comment>
<name>A0A699J863_TANCI</name>
<organism evidence="1">
    <name type="scientific">Tanacetum cinerariifolium</name>
    <name type="common">Dalmatian daisy</name>
    <name type="synonym">Chrysanthemum cinerariifolium</name>
    <dbReference type="NCBI Taxonomy" id="118510"/>
    <lineage>
        <taxon>Eukaryota</taxon>
        <taxon>Viridiplantae</taxon>
        <taxon>Streptophyta</taxon>
        <taxon>Embryophyta</taxon>
        <taxon>Tracheophyta</taxon>
        <taxon>Spermatophyta</taxon>
        <taxon>Magnoliopsida</taxon>
        <taxon>eudicotyledons</taxon>
        <taxon>Gunneridae</taxon>
        <taxon>Pentapetalae</taxon>
        <taxon>asterids</taxon>
        <taxon>campanulids</taxon>
        <taxon>Asterales</taxon>
        <taxon>Asteraceae</taxon>
        <taxon>Asteroideae</taxon>
        <taxon>Anthemideae</taxon>
        <taxon>Anthemidinae</taxon>
        <taxon>Tanacetum</taxon>
    </lineage>
</organism>
<proteinExistence type="predicted"/>
<dbReference type="AlphaFoldDB" id="A0A699J863"/>